<dbReference type="InterPro" id="IPR036514">
    <property type="entry name" value="SGNH_hydro_sf"/>
</dbReference>
<evidence type="ECO:0000313" key="3">
    <source>
        <dbReference type="Proteomes" id="UP000051315"/>
    </source>
</evidence>
<proteinExistence type="predicted"/>
<dbReference type="STRING" id="1423735.FC15_GL000070"/>
<evidence type="ECO:0000259" key="1">
    <source>
        <dbReference type="Pfam" id="PF13472"/>
    </source>
</evidence>
<reference evidence="2 3" key="1">
    <citation type="journal article" date="2015" name="Genome Announc.">
        <title>Expanding the biotechnology potential of lactobacilli through comparative genomics of 213 strains and associated genera.</title>
        <authorList>
            <person name="Sun Z."/>
            <person name="Harris H.M."/>
            <person name="McCann A."/>
            <person name="Guo C."/>
            <person name="Argimon S."/>
            <person name="Zhang W."/>
            <person name="Yang X."/>
            <person name="Jeffery I.B."/>
            <person name="Cooney J.C."/>
            <person name="Kagawa T.F."/>
            <person name="Liu W."/>
            <person name="Song Y."/>
            <person name="Salvetti E."/>
            <person name="Wrobel A."/>
            <person name="Rasinkangas P."/>
            <person name="Parkhill J."/>
            <person name="Rea M.C."/>
            <person name="O'Sullivan O."/>
            <person name="Ritari J."/>
            <person name="Douillard F.P."/>
            <person name="Paul Ross R."/>
            <person name="Yang R."/>
            <person name="Briner A.E."/>
            <person name="Felis G.E."/>
            <person name="de Vos W.M."/>
            <person name="Barrangou R."/>
            <person name="Klaenhammer T.R."/>
            <person name="Caufield P.W."/>
            <person name="Cui Y."/>
            <person name="Zhang H."/>
            <person name="O'Toole P.W."/>
        </authorList>
    </citation>
    <scope>NUCLEOTIDE SEQUENCE [LARGE SCALE GENOMIC DNA]</scope>
    <source>
        <strain evidence="2 3">DSM 17758</strain>
    </source>
</reference>
<dbReference type="SUPFAM" id="SSF52266">
    <property type="entry name" value="SGNH hydrolase"/>
    <property type="match status" value="1"/>
</dbReference>
<evidence type="ECO:0000313" key="2">
    <source>
        <dbReference type="EMBL" id="KRM13084.1"/>
    </source>
</evidence>
<dbReference type="PATRIC" id="fig|1423735.3.peg.71"/>
<organism evidence="2 3">
    <name type="scientific">Lapidilactobacillus concavus DSM 17758</name>
    <dbReference type="NCBI Taxonomy" id="1423735"/>
    <lineage>
        <taxon>Bacteria</taxon>
        <taxon>Bacillati</taxon>
        <taxon>Bacillota</taxon>
        <taxon>Bacilli</taxon>
        <taxon>Lactobacillales</taxon>
        <taxon>Lactobacillaceae</taxon>
        <taxon>Lapidilactobacillus</taxon>
    </lineage>
</organism>
<dbReference type="InterPro" id="IPR053140">
    <property type="entry name" value="GDSL_Rv0518-like"/>
</dbReference>
<keyword evidence="3" id="KW-1185">Reference proteome</keyword>
<comment type="caution">
    <text evidence="2">The sequence shown here is derived from an EMBL/GenBank/DDBJ whole genome shotgun (WGS) entry which is preliminary data.</text>
</comment>
<dbReference type="RefSeq" id="WP_057823320.1">
    <property type="nucleotide sequence ID" value="NZ_AZFX01000009.1"/>
</dbReference>
<protein>
    <recommendedName>
        <fullName evidence="1">SGNH hydrolase-type esterase domain-containing protein</fullName>
    </recommendedName>
</protein>
<dbReference type="PANTHER" id="PTHR43784">
    <property type="entry name" value="GDSL-LIKE LIPASE/ACYLHYDROLASE, PUTATIVE (AFU_ORTHOLOGUE AFUA_2G00820)-RELATED"/>
    <property type="match status" value="1"/>
</dbReference>
<feature type="domain" description="SGNH hydrolase-type esterase" evidence="1">
    <location>
        <begin position="181"/>
        <end position="367"/>
    </location>
</feature>
<dbReference type="InterPro" id="IPR013830">
    <property type="entry name" value="SGNH_hydro"/>
</dbReference>
<dbReference type="OrthoDB" id="1828825at2"/>
<dbReference type="EMBL" id="AZFX01000009">
    <property type="protein sequence ID" value="KRM13084.1"/>
    <property type="molecule type" value="Genomic_DNA"/>
</dbReference>
<dbReference type="Proteomes" id="UP000051315">
    <property type="component" value="Unassembled WGS sequence"/>
</dbReference>
<name>A0A0R1WGG2_9LACO</name>
<dbReference type="Pfam" id="PF13472">
    <property type="entry name" value="Lipase_GDSL_2"/>
    <property type="match status" value="1"/>
</dbReference>
<sequence length="386" mass="43624">MSEDKFKLIWSYRPVDYRTWPSLSSPQRQQLTLSLGVTTTEIKLWFTNQNGVTPLTLEHLILSIIRDEQTIAKLPINFKQHNKLTLDLDEDAFSDGIVFDFLAEDQLKVSIDLPKKTYLSSGVVTYSLLGLTLKNTFLKDSEDYPQSTSYKMVQENPRMSYFFGICGILAKNVDSQVVTMFGDSITQQGFFVNHTRQLLQQNQPGHFAVNNCGIGGNRILYDTDPAMDKWYRHGIAGVKRFEDDVFGLSEPDLVFVFHGINDVIQETIHPGEVEAVQDIIKGLTKYAEIIKKHHAKSLIGTLLPLRNSIFYSEAIEEKRQRVNAWIRSQKIYDTVVDLEVSVKDAHEELALSQDCDSGDGLHPSDYGGEVIAKTLVASILALETNK</sequence>
<dbReference type="Gene3D" id="3.40.50.1110">
    <property type="entry name" value="SGNH hydrolase"/>
    <property type="match status" value="1"/>
</dbReference>
<dbReference type="PANTHER" id="PTHR43784:SF2">
    <property type="entry name" value="GDSL-LIKE LIPASE_ACYLHYDROLASE, PUTATIVE (AFU_ORTHOLOGUE AFUA_2G00820)-RELATED"/>
    <property type="match status" value="1"/>
</dbReference>
<accession>A0A0R1WGG2</accession>
<gene>
    <name evidence="2" type="ORF">FC15_GL000070</name>
</gene>
<dbReference type="AlphaFoldDB" id="A0A0R1WGG2"/>